<dbReference type="AlphaFoldDB" id="A0A0C3GUZ8"/>
<evidence type="ECO:0000256" key="1">
    <source>
        <dbReference type="SAM" id="SignalP"/>
    </source>
</evidence>
<accession>A0A0C3GUZ8</accession>
<dbReference type="Proteomes" id="UP000054321">
    <property type="component" value="Unassembled WGS sequence"/>
</dbReference>
<dbReference type="InParanoid" id="A0A0C3GUZ8"/>
<keyword evidence="1" id="KW-0732">Signal</keyword>
<evidence type="ECO:0000313" key="2">
    <source>
        <dbReference type="EMBL" id="KIM99935.1"/>
    </source>
</evidence>
<organism evidence="2 3">
    <name type="scientific">Oidiodendron maius (strain Zn)</name>
    <dbReference type="NCBI Taxonomy" id="913774"/>
    <lineage>
        <taxon>Eukaryota</taxon>
        <taxon>Fungi</taxon>
        <taxon>Dikarya</taxon>
        <taxon>Ascomycota</taxon>
        <taxon>Pezizomycotina</taxon>
        <taxon>Leotiomycetes</taxon>
        <taxon>Leotiomycetes incertae sedis</taxon>
        <taxon>Myxotrichaceae</taxon>
        <taxon>Oidiodendron</taxon>
    </lineage>
</organism>
<reference evidence="2 3" key="1">
    <citation type="submission" date="2014-04" db="EMBL/GenBank/DDBJ databases">
        <authorList>
            <consortium name="DOE Joint Genome Institute"/>
            <person name="Kuo A."/>
            <person name="Martino E."/>
            <person name="Perotto S."/>
            <person name="Kohler A."/>
            <person name="Nagy L.G."/>
            <person name="Floudas D."/>
            <person name="Copeland A."/>
            <person name="Barry K.W."/>
            <person name="Cichocki N."/>
            <person name="Veneault-Fourrey C."/>
            <person name="LaButti K."/>
            <person name="Lindquist E.A."/>
            <person name="Lipzen A."/>
            <person name="Lundell T."/>
            <person name="Morin E."/>
            <person name="Murat C."/>
            <person name="Sun H."/>
            <person name="Tunlid A."/>
            <person name="Henrissat B."/>
            <person name="Grigoriev I.V."/>
            <person name="Hibbett D.S."/>
            <person name="Martin F."/>
            <person name="Nordberg H.P."/>
            <person name="Cantor M.N."/>
            <person name="Hua S.X."/>
        </authorList>
    </citation>
    <scope>NUCLEOTIDE SEQUENCE [LARGE SCALE GENOMIC DNA]</scope>
    <source>
        <strain evidence="2 3">Zn</strain>
    </source>
</reference>
<proteinExistence type="predicted"/>
<keyword evidence="3" id="KW-1185">Reference proteome</keyword>
<name>A0A0C3GUZ8_OIDMZ</name>
<dbReference type="HOGENOM" id="CLU_2868248_0_0_1"/>
<sequence length="64" mass="7355">MSTGFVVSGFIALILNLFLVEEIEDEGAIMTEDMSEDTDDQWEKVHRLRRSDQEQATELCIAFM</sequence>
<reference evidence="3" key="2">
    <citation type="submission" date="2015-01" db="EMBL/GenBank/DDBJ databases">
        <title>Evolutionary Origins and Diversification of the Mycorrhizal Mutualists.</title>
        <authorList>
            <consortium name="DOE Joint Genome Institute"/>
            <consortium name="Mycorrhizal Genomics Consortium"/>
            <person name="Kohler A."/>
            <person name="Kuo A."/>
            <person name="Nagy L.G."/>
            <person name="Floudas D."/>
            <person name="Copeland A."/>
            <person name="Barry K.W."/>
            <person name="Cichocki N."/>
            <person name="Veneault-Fourrey C."/>
            <person name="LaButti K."/>
            <person name="Lindquist E.A."/>
            <person name="Lipzen A."/>
            <person name="Lundell T."/>
            <person name="Morin E."/>
            <person name="Murat C."/>
            <person name="Riley R."/>
            <person name="Ohm R."/>
            <person name="Sun H."/>
            <person name="Tunlid A."/>
            <person name="Henrissat B."/>
            <person name="Grigoriev I.V."/>
            <person name="Hibbett D.S."/>
            <person name="Martin F."/>
        </authorList>
    </citation>
    <scope>NUCLEOTIDE SEQUENCE [LARGE SCALE GENOMIC DNA]</scope>
    <source>
        <strain evidence="3">Zn</strain>
    </source>
</reference>
<dbReference type="EMBL" id="KN832878">
    <property type="protein sequence ID" value="KIM99935.1"/>
    <property type="molecule type" value="Genomic_DNA"/>
</dbReference>
<feature type="chain" id="PRO_5002177891" description="Major facilitator superfamily (MFS) profile domain-containing protein" evidence="1">
    <location>
        <begin position="23"/>
        <end position="64"/>
    </location>
</feature>
<evidence type="ECO:0008006" key="4">
    <source>
        <dbReference type="Google" id="ProtNLM"/>
    </source>
</evidence>
<protein>
    <recommendedName>
        <fullName evidence="4">Major facilitator superfamily (MFS) profile domain-containing protein</fullName>
    </recommendedName>
</protein>
<feature type="signal peptide" evidence="1">
    <location>
        <begin position="1"/>
        <end position="22"/>
    </location>
</feature>
<evidence type="ECO:0000313" key="3">
    <source>
        <dbReference type="Proteomes" id="UP000054321"/>
    </source>
</evidence>
<gene>
    <name evidence="2" type="ORF">OIDMADRAFT_55824</name>
</gene>